<keyword evidence="2" id="KW-1185">Reference proteome</keyword>
<gene>
    <name evidence="1" type="ORF">GCM10017774_48670</name>
</gene>
<dbReference type="EMBL" id="BNAR01000007">
    <property type="protein sequence ID" value="GHH46159.1"/>
    <property type="molecule type" value="Genomic_DNA"/>
</dbReference>
<evidence type="ECO:0000313" key="1">
    <source>
        <dbReference type="EMBL" id="GHH46159.1"/>
    </source>
</evidence>
<proteinExistence type="predicted"/>
<sequence length="75" mass="8207">MRETELDTETSVMSECEARENAALALLESLSDEKLAELMDLVVAGRPMWAIRLAHEASGPHHSLQAAIQAIGMFL</sequence>
<accession>A0ABQ3MJ28</accession>
<name>A0ABQ3MJ28_9PSEU</name>
<organism evidence="1 2">
    <name type="scientific">Lentzea cavernae</name>
    <dbReference type="NCBI Taxonomy" id="2020703"/>
    <lineage>
        <taxon>Bacteria</taxon>
        <taxon>Bacillati</taxon>
        <taxon>Actinomycetota</taxon>
        <taxon>Actinomycetes</taxon>
        <taxon>Pseudonocardiales</taxon>
        <taxon>Pseudonocardiaceae</taxon>
        <taxon>Lentzea</taxon>
    </lineage>
</organism>
<evidence type="ECO:0008006" key="3">
    <source>
        <dbReference type="Google" id="ProtNLM"/>
    </source>
</evidence>
<comment type="caution">
    <text evidence="1">The sequence shown here is derived from an EMBL/GenBank/DDBJ whole genome shotgun (WGS) entry which is preliminary data.</text>
</comment>
<reference evidence="2" key="1">
    <citation type="journal article" date="2019" name="Int. J. Syst. Evol. Microbiol.">
        <title>The Global Catalogue of Microorganisms (GCM) 10K type strain sequencing project: providing services to taxonomists for standard genome sequencing and annotation.</title>
        <authorList>
            <consortium name="The Broad Institute Genomics Platform"/>
            <consortium name="The Broad Institute Genome Sequencing Center for Infectious Disease"/>
            <person name="Wu L."/>
            <person name="Ma J."/>
        </authorList>
    </citation>
    <scope>NUCLEOTIDE SEQUENCE [LARGE SCALE GENOMIC DNA]</scope>
    <source>
        <strain evidence="2">CGMCC 4.7367</strain>
    </source>
</reference>
<dbReference type="Proteomes" id="UP000605568">
    <property type="component" value="Unassembled WGS sequence"/>
</dbReference>
<dbReference type="RefSeq" id="WP_191301294.1">
    <property type="nucleotide sequence ID" value="NZ_BNAR01000007.1"/>
</dbReference>
<protein>
    <recommendedName>
        <fullName evidence="3">ANTAR domain-containing protein</fullName>
    </recommendedName>
</protein>
<evidence type="ECO:0000313" key="2">
    <source>
        <dbReference type="Proteomes" id="UP000605568"/>
    </source>
</evidence>